<evidence type="ECO:0000313" key="33">
    <source>
        <dbReference type="Proteomes" id="UP000010816"/>
    </source>
</evidence>
<evidence type="ECO:0000256" key="18">
    <source>
        <dbReference type="ARBA" id="ARBA00022984"/>
    </source>
</evidence>
<keyword evidence="16" id="KW-0133">Cell shape</keyword>
<dbReference type="NCBIfam" id="TIGR02074">
    <property type="entry name" value="PBP_1a_fam"/>
    <property type="match status" value="1"/>
</dbReference>
<sequence>MGQGGDSSRYGVRRGGGGGHQAGSARLRVARPVPRPPVIRRNGRRYSPGPLGWLARLVAAGLAMPLDLVLLGSAFGALYLATVLPDLPSLDGLRNVQYREPLRVYSADGALMAEFGVQRRQSVPFAAIPPLLVKAFLAAEDSRFFTHEGIDPKGLARAALEVARSGHPTQGGSTITMQLTRNLFLTPEKTLHRKVTELLLAQRVERELGKDEILELYLNKIFFGHRAYGISAAAELYYGKRLDDLTIAEMAMLAGIPKAPSTTNPITAPTAARARRDYILGRMLVLDYIDADQYHQAVTQPDIASLHRPPIDLSAGYAAEMVRREMIERYGEAVYGEGLRVYTTLDGRLQLAAQSALREGLLDYDRRHGYRGPEGRFDPAADPAAMDAFLASVPALPELNAGLVVSVEAKTAEVYLGQGRSVTIALEGIRWARPYRDENSRGRTPRRADDVLTAGDLIRVRRDGDDTWVLAQAPAVSGALLGLAPEDGAILALVGGYAFEVSAFNRAVDAQRQPGSSFKPFIYATALSRGWTPASLLRDEPIRVRLGRGRTWTPQNADGRTMGPIRLRVALAKSRNLATIDLLRSLGVAAAREHIARFGFASETLPKGLALALGTGEASPQQMAAGYAVFANGGYRVDPYLIERIESPEGNVLFEASQPRACSDCWARYGSTPAATRPLRSGRVAPSAERVLDPRVAYQMTSLLRDVIEDGTGRRALALGRSDVVGKTGTTNAVRDSWFCGYQKDVVAVAWMGFDGFTPLGRGEGGGRAALGVWMDFMGEALKDKPEATLDPPPGLVAVRIDKRTGAETDADGPNTIEELIPSEYHWMPLGSAPVSEPEPRTSVPALLDRLF</sequence>
<dbReference type="EC" id="3.4.16.4" evidence="6"/>
<keyword evidence="10" id="KW-0121">Carboxypeptidase</keyword>
<dbReference type="KEGG" id="tmb:Thimo_1604"/>
<dbReference type="InterPro" id="IPR036950">
    <property type="entry name" value="PBP_transglycosylase"/>
</dbReference>
<dbReference type="Proteomes" id="UP000010816">
    <property type="component" value="Chromosome"/>
</dbReference>
<evidence type="ECO:0000256" key="19">
    <source>
        <dbReference type="ARBA" id="ARBA00022989"/>
    </source>
</evidence>
<comment type="similarity">
    <text evidence="5">In the N-terminal section; belongs to the glycosyltransferase 51 family.</text>
</comment>
<dbReference type="PATRIC" id="fig|765912.4.peg.1575"/>
<evidence type="ECO:0000256" key="26">
    <source>
        <dbReference type="ARBA" id="ARBA00049902"/>
    </source>
</evidence>
<dbReference type="Pfam" id="PF00905">
    <property type="entry name" value="Transpeptidase"/>
    <property type="match status" value="1"/>
</dbReference>
<feature type="domain" description="Penicillin-binding protein transpeptidase" evidence="29">
    <location>
        <begin position="483"/>
        <end position="745"/>
    </location>
</feature>
<evidence type="ECO:0000256" key="21">
    <source>
        <dbReference type="ARBA" id="ARBA00023251"/>
    </source>
</evidence>
<feature type="domain" description="Penicillin-binding protein OB-like" evidence="31">
    <location>
        <begin position="370"/>
        <end position="476"/>
    </location>
</feature>
<dbReference type="PANTHER" id="PTHR32282">
    <property type="entry name" value="BINDING PROTEIN TRANSPEPTIDASE, PUTATIVE-RELATED"/>
    <property type="match status" value="1"/>
</dbReference>
<keyword evidence="33" id="KW-1185">Reference proteome</keyword>
<keyword evidence="18" id="KW-0573">Peptidoglycan synthesis</keyword>
<dbReference type="FunFam" id="1.10.3810.10:FF:000003">
    <property type="entry name" value="Penicillin-binding protein 1a"/>
    <property type="match status" value="1"/>
</dbReference>
<dbReference type="GO" id="GO:0009252">
    <property type="term" value="P:peptidoglycan biosynthetic process"/>
    <property type="evidence" value="ECO:0007669"/>
    <property type="project" value="UniProtKB-UniPathway"/>
</dbReference>
<evidence type="ECO:0000256" key="14">
    <source>
        <dbReference type="ARBA" id="ARBA00022692"/>
    </source>
</evidence>
<dbReference type="GO" id="GO:0046677">
    <property type="term" value="P:response to antibiotic"/>
    <property type="evidence" value="ECO:0007669"/>
    <property type="project" value="UniProtKB-KW"/>
</dbReference>
<evidence type="ECO:0000313" key="32">
    <source>
        <dbReference type="EMBL" id="AGA90383.1"/>
    </source>
</evidence>
<comment type="pathway">
    <text evidence="3">Cell wall biogenesis; peptidoglycan biosynthesis.</text>
</comment>
<dbReference type="GO" id="GO:0006508">
    <property type="term" value="P:proteolysis"/>
    <property type="evidence" value="ECO:0007669"/>
    <property type="project" value="UniProtKB-KW"/>
</dbReference>
<dbReference type="GO" id="GO:0005886">
    <property type="term" value="C:plasma membrane"/>
    <property type="evidence" value="ECO:0007669"/>
    <property type="project" value="UniProtKB-SubCell"/>
</dbReference>
<dbReference type="Gene3D" id="1.10.3810.10">
    <property type="entry name" value="Biosynthetic peptidoglycan transglycosylase-like"/>
    <property type="match status" value="1"/>
</dbReference>
<protein>
    <recommendedName>
        <fullName evidence="7">Penicillin-binding protein 1A</fullName>
        <ecNumber evidence="25">2.4.99.28</ecNumber>
        <ecNumber evidence="6">3.4.16.4</ecNumber>
    </recommendedName>
</protein>
<dbReference type="Gene3D" id="3.40.710.10">
    <property type="entry name" value="DD-peptidase/beta-lactamase superfamily"/>
    <property type="match status" value="2"/>
</dbReference>
<evidence type="ECO:0000256" key="2">
    <source>
        <dbReference type="ARBA" id="ARBA00004249"/>
    </source>
</evidence>
<evidence type="ECO:0000256" key="17">
    <source>
        <dbReference type="ARBA" id="ARBA00022968"/>
    </source>
</evidence>
<evidence type="ECO:0000256" key="13">
    <source>
        <dbReference type="ARBA" id="ARBA00022679"/>
    </source>
</evidence>
<evidence type="ECO:0000256" key="12">
    <source>
        <dbReference type="ARBA" id="ARBA00022676"/>
    </source>
</evidence>
<evidence type="ECO:0000256" key="23">
    <source>
        <dbReference type="ARBA" id="ARBA00023316"/>
    </source>
</evidence>
<comment type="catalytic activity">
    <reaction evidence="24">
        <text>Preferential cleavage: (Ac)2-L-Lys-D-Ala-|-D-Ala. Also transpeptidation of peptidyl-alanyl moieties that are N-acyl substituents of D-alanine.</text>
        <dbReference type="EC" id="3.4.16.4"/>
    </reaction>
</comment>
<comment type="subcellular location">
    <subcellularLocation>
        <location evidence="2">Cell inner membrane</location>
        <topology evidence="2">Single-pass type II membrane protein</topology>
    </subcellularLocation>
</comment>
<keyword evidence="11" id="KW-0645">Protease</keyword>
<dbReference type="UniPathway" id="UPA00219"/>
<dbReference type="InterPro" id="IPR001264">
    <property type="entry name" value="Glyco_trans_51"/>
</dbReference>
<feature type="region of interest" description="Disordered" evidence="28">
    <location>
        <begin position="1"/>
        <end position="27"/>
    </location>
</feature>
<dbReference type="HOGENOM" id="CLU_006354_2_4_6"/>
<dbReference type="InterPro" id="IPR023346">
    <property type="entry name" value="Lysozyme-like_dom_sf"/>
</dbReference>
<accession>L0GUD3</accession>
<dbReference type="Pfam" id="PF00912">
    <property type="entry name" value="Transgly"/>
    <property type="match status" value="1"/>
</dbReference>
<dbReference type="Gene3D" id="2.40.50.140">
    <property type="entry name" value="Nucleic acid-binding proteins"/>
    <property type="match status" value="1"/>
</dbReference>
<evidence type="ECO:0000256" key="16">
    <source>
        <dbReference type="ARBA" id="ARBA00022960"/>
    </source>
</evidence>
<keyword evidence="22" id="KW-0511">Multifunctional enzyme</keyword>
<dbReference type="InterPro" id="IPR050396">
    <property type="entry name" value="Glycosyltr_51/Transpeptidase"/>
</dbReference>
<evidence type="ECO:0000256" key="1">
    <source>
        <dbReference type="ARBA" id="ARBA00002624"/>
    </source>
</evidence>
<evidence type="ECO:0000256" key="20">
    <source>
        <dbReference type="ARBA" id="ARBA00023136"/>
    </source>
</evidence>
<dbReference type="AlphaFoldDB" id="L0GUD3"/>
<comment type="similarity">
    <text evidence="4">In the C-terminal section; belongs to the transpeptidase family.</text>
</comment>
<evidence type="ECO:0000256" key="27">
    <source>
        <dbReference type="ARBA" id="ARBA00060592"/>
    </source>
</evidence>
<keyword evidence="13" id="KW-0808">Transferase</keyword>
<dbReference type="GO" id="GO:0009002">
    <property type="term" value="F:serine-type D-Ala-D-Ala carboxypeptidase activity"/>
    <property type="evidence" value="ECO:0007669"/>
    <property type="project" value="UniProtKB-EC"/>
</dbReference>
<evidence type="ECO:0000256" key="22">
    <source>
        <dbReference type="ARBA" id="ARBA00023268"/>
    </source>
</evidence>
<dbReference type="SUPFAM" id="SSF56601">
    <property type="entry name" value="beta-lactamase/transpeptidase-like"/>
    <property type="match status" value="1"/>
</dbReference>
<comment type="pathway">
    <text evidence="27">Glycan biosynthesis.</text>
</comment>
<evidence type="ECO:0000259" key="31">
    <source>
        <dbReference type="Pfam" id="PF17092"/>
    </source>
</evidence>
<name>L0GUD3_9GAMM</name>
<dbReference type="GO" id="GO:0071555">
    <property type="term" value="P:cell wall organization"/>
    <property type="evidence" value="ECO:0007669"/>
    <property type="project" value="UniProtKB-KW"/>
</dbReference>
<dbReference type="EC" id="2.4.99.28" evidence="25"/>
<keyword evidence="17" id="KW-0735">Signal-anchor</keyword>
<evidence type="ECO:0000256" key="6">
    <source>
        <dbReference type="ARBA" id="ARBA00012448"/>
    </source>
</evidence>
<feature type="domain" description="Glycosyl transferase family 51" evidence="30">
    <location>
        <begin position="109"/>
        <end position="283"/>
    </location>
</feature>
<organism evidence="32 33">
    <name type="scientific">Thioflavicoccus mobilis 8321</name>
    <dbReference type="NCBI Taxonomy" id="765912"/>
    <lineage>
        <taxon>Bacteria</taxon>
        <taxon>Pseudomonadati</taxon>
        <taxon>Pseudomonadota</taxon>
        <taxon>Gammaproteobacteria</taxon>
        <taxon>Chromatiales</taxon>
        <taxon>Chromatiaceae</taxon>
        <taxon>Thioflavicoccus</taxon>
    </lineage>
</organism>
<feature type="compositionally biased region" description="Low complexity" evidence="28">
    <location>
        <begin position="1"/>
        <end position="10"/>
    </location>
</feature>
<keyword evidence="20" id="KW-0472">Membrane</keyword>
<evidence type="ECO:0000256" key="7">
    <source>
        <dbReference type="ARBA" id="ARBA00018638"/>
    </source>
</evidence>
<keyword evidence="12" id="KW-0328">Glycosyltransferase</keyword>
<reference evidence="32 33" key="1">
    <citation type="submission" date="2011-09" db="EMBL/GenBank/DDBJ databases">
        <title>Complete sequence of chromosome of Thioflavicoccus mobilis 8321.</title>
        <authorList>
            <consortium name="US DOE Joint Genome Institute"/>
            <person name="Lucas S."/>
            <person name="Han J."/>
            <person name="Lapidus A."/>
            <person name="Cheng J.-F."/>
            <person name="Goodwin L."/>
            <person name="Pitluck S."/>
            <person name="Peters L."/>
            <person name="Ovchinnikova G."/>
            <person name="Lu M."/>
            <person name="Detter J.C."/>
            <person name="Han C."/>
            <person name="Tapia R."/>
            <person name="Land M."/>
            <person name="Hauser L."/>
            <person name="Kyrpides N."/>
            <person name="Ivanova N."/>
            <person name="Pagani I."/>
            <person name="Vogl K."/>
            <person name="Liu Z."/>
            <person name="Imhoff J."/>
            <person name="Thiel V."/>
            <person name="Frigaard N.-U."/>
            <person name="Bryant D."/>
            <person name="Woyke T."/>
        </authorList>
    </citation>
    <scope>NUCLEOTIDE SEQUENCE [LARGE SCALE GENOMIC DNA]</scope>
    <source>
        <strain evidence="32 33">8321</strain>
    </source>
</reference>
<evidence type="ECO:0000256" key="5">
    <source>
        <dbReference type="ARBA" id="ARBA00007739"/>
    </source>
</evidence>
<evidence type="ECO:0000259" key="29">
    <source>
        <dbReference type="Pfam" id="PF00905"/>
    </source>
</evidence>
<dbReference type="InterPro" id="IPR012340">
    <property type="entry name" value="NA-bd_OB-fold"/>
</dbReference>
<dbReference type="eggNOG" id="COG5009">
    <property type="taxonomic scope" value="Bacteria"/>
</dbReference>
<gene>
    <name evidence="32" type="ORF">Thimo_1604</name>
</gene>
<evidence type="ECO:0000256" key="4">
    <source>
        <dbReference type="ARBA" id="ARBA00007090"/>
    </source>
</evidence>
<keyword evidence="8" id="KW-1003">Cell membrane</keyword>
<dbReference type="GO" id="GO:0008658">
    <property type="term" value="F:penicillin binding"/>
    <property type="evidence" value="ECO:0007669"/>
    <property type="project" value="InterPro"/>
</dbReference>
<evidence type="ECO:0000256" key="10">
    <source>
        <dbReference type="ARBA" id="ARBA00022645"/>
    </source>
</evidence>
<evidence type="ECO:0000256" key="11">
    <source>
        <dbReference type="ARBA" id="ARBA00022670"/>
    </source>
</evidence>
<dbReference type="PANTHER" id="PTHR32282:SF27">
    <property type="entry name" value="PENICILLIN-BINDING PROTEIN 1A"/>
    <property type="match status" value="1"/>
</dbReference>
<proteinExistence type="inferred from homology"/>
<comment type="function">
    <text evidence="1">Cell wall formation. Synthesis of cross-linked peptidoglycan from the lipid intermediates. The enzyme has a penicillin-insensitive transglycosylase N-terminal domain (formation of linear glycan strands) and a penicillin-sensitive transpeptidase C-terminal domain (cross-linking of the peptide subunits).</text>
</comment>
<keyword evidence="19" id="KW-1133">Transmembrane helix</keyword>
<dbReference type="InterPro" id="IPR012338">
    <property type="entry name" value="Beta-lactam/transpept-like"/>
</dbReference>
<evidence type="ECO:0000256" key="9">
    <source>
        <dbReference type="ARBA" id="ARBA00022519"/>
    </source>
</evidence>
<evidence type="ECO:0000256" key="24">
    <source>
        <dbReference type="ARBA" id="ARBA00034000"/>
    </source>
</evidence>
<dbReference type="GO" id="GO:0008955">
    <property type="term" value="F:peptidoglycan glycosyltransferase activity"/>
    <property type="evidence" value="ECO:0007669"/>
    <property type="project" value="UniProtKB-EC"/>
</dbReference>
<evidence type="ECO:0000256" key="28">
    <source>
        <dbReference type="SAM" id="MobiDB-lite"/>
    </source>
</evidence>
<keyword evidence="9" id="KW-0997">Cell inner membrane</keyword>
<evidence type="ECO:0000256" key="3">
    <source>
        <dbReference type="ARBA" id="ARBA00004752"/>
    </source>
</evidence>
<dbReference type="SUPFAM" id="SSF53955">
    <property type="entry name" value="Lysozyme-like"/>
    <property type="match status" value="1"/>
</dbReference>
<dbReference type="Pfam" id="PF17092">
    <property type="entry name" value="PCB_OB"/>
    <property type="match status" value="1"/>
</dbReference>
<dbReference type="GO" id="GO:0008360">
    <property type="term" value="P:regulation of cell shape"/>
    <property type="evidence" value="ECO:0007669"/>
    <property type="project" value="UniProtKB-KW"/>
</dbReference>
<evidence type="ECO:0000256" key="15">
    <source>
        <dbReference type="ARBA" id="ARBA00022801"/>
    </source>
</evidence>
<evidence type="ECO:0000259" key="30">
    <source>
        <dbReference type="Pfam" id="PF00912"/>
    </source>
</evidence>
<comment type="catalytic activity">
    <reaction evidence="26">
        <text>[GlcNAc-(1-&gt;4)-Mur2Ac(oyl-L-Ala-gamma-D-Glu-L-Lys-D-Ala-D-Ala)](n)-di-trans,octa-cis-undecaprenyl diphosphate + beta-D-GlcNAc-(1-&gt;4)-Mur2Ac(oyl-L-Ala-gamma-D-Glu-L-Lys-D-Ala-D-Ala)-di-trans,octa-cis-undecaprenyl diphosphate = [GlcNAc-(1-&gt;4)-Mur2Ac(oyl-L-Ala-gamma-D-Glu-L-Lys-D-Ala-D-Ala)](n+1)-di-trans,octa-cis-undecaprenyl diphosphate + di-trans,octa-cis-undecaprenyl diphosphate + H(+)</text>
        <dbReference type="Rhea" id="RHEA:23708"/>
        <dbReference type="Rhea" id="RHEA-COMP:9602"/>
        <dbReference type="Rhea" id="RHEA-COMP:9603"/>
        <dbReference type="ChEBI" id="CHEBI:15378"/>
        <dbReference type="ChEBI" id="CHEBI:58405"/>
        <dbReference type="ChEBI" id="CHEBI:60033"/>
        <dbReference type="ChEBI" id="CHEBI:78435"/>
        <dbReference type="EC" id="2.4.99.28"/>
    </reaction>
</comment>
<keyword evidence="21" id="KW-0046">Antibiotic resistance</keyword>
<dbReference type="RefSeq" id="WP_015280524.1">
    <property type="nucleotide sequence ID" value="NC_019940.1"/>
</dbReference>
<dbReference type="STRING" id="765912.Thimo_1604"/>
<dbReference type="InterPro" id="IPR001460">
    <property type="entry name" value="PCN-bd_Tpept"/>
</dbReference>
<dbReference type="InterPro" id="IPR031376">
    <property type="entry name" value="PCB_OB"/>
</dbReference>
<keyword evidence="14" id="KW-0812">Transmembrane</keyword>
<dbReference type="GO" id="GO:0030288">
    <property type="term" value="C:outer membrane-bounded periplasmic space"/>
    <property type="evidence" value="ECO:0007669"/>
    <property type="project" value="TreeGrafter"/>
</dbReference>
<keyword evidence="15" id="KW-0378">Hydrolase</keyword>
<keyword evidence="23" id="KW-0961">Cell wall biogenesis/degradation</keyword>
<dbReference type="EMBL" id="CP003051">
    <property type="protein sequence ID" value="AGA90383.1"/>
    <property type="molecule type" value="Genomic_DNA"/>
</dbReference>
<evidence type="ECO:0000256" key="8">
    <source>
        <dbReference type="ARBA" id="ARBA00022475"/>
    </source>
</evidence>
<evidence type="ECO:0000256" key="25">
    <source>
        <dbReference type="ARBA" id="ARBA00044770"/>
    </source>
</evidence>